<proteinExistence type="predicted"/>
<dbReference type="RefSeq" id="WP_304419862.1">
    <property type="nucleotide sequence ID" value="NZ_JANCMU010000001.1"/>
</dbReference>
<dbReference type="Gene3D" id="2.40.170.20">
    <property type="entry name" value="TonB-dependent receptor, beta-barrel domain"/>
    <property type="match status" value="1"/>
</dbReference>
<comment type="subcellular location">
    <subcellularLocation>
        <location evidence="1">Cell outer membrane</location>
    </subcellularLocation>
</comment>
<dbReference type="SUPFAM" id="SSF56935">
    <property type="entry name" value="Porins"/>
    <property type="match status" value="1"/>
</dbReference>
<evidence type="ECO:0008006" key="6">
    <source>
        <dbReference type="Google" id="ProtNLM"/>
    </source>
</evidence>
<evidence type="ECO:0000313" key="5">
    <source>
        <dbReference type="Proteomes" id="UP001152599"/>
    </source>
</evidence>
<gene>
    <name evidence="4" type="ORF">NMK71_01915</name>
</gene>
<dbReference type="AlphaFoldDB" id="A0A9X4MUI9"/>
<evidence type="ECO:0000313" key="4">
    <source>
        <dbReference type="EMBL" id="MDG4945156.1"/>
    </source>
</evidence>
<evidence type="ECO:0000256" key="2">
    <source>
        <dbReference type="ARBA" id="ARBA00023136"/>
    </source>
</evidence>
<organism evidence="4 5">
    <name type="scientific">Profundicola chukchiensis</name>
    <dbReference type="NCBI Taxonomy" id="2961959"/>
    <lineage>
        <taxon>Bacteria</taxon>
        <taxon>Pseudomonadati</taxon>
        <taxon>Bacteroidota</taxon>
        <taxon>Flavobacteriia</taxon>
        <taxon>Flavobacteriales</taxon>
        <taxon>Weeksellaceae</taxon>
        <taxon>Profundicola</taxon>
    </lineage>
</organism>
<evidence type="ECO:0000256" key="1">
    <source>
        <dbReference type="ARBA" id="ARBA00004442"/>
    </source>
</evidence>
<name>A0A9X4MUI9_9FLAO</name>
<dbReference type="EMBL" id="JANCMU010000001">
    <property type="protein sequence ID" value="MDG4945156.1"/>
    <property type="molecule type" value="Genomic_DNA"/>
</dbReference>
<comment type="caution">
    <text evidence="4">The sequence shown here is derived from an EMBL/GenBank/DDBJ whole genome shotgun (WGS) entry which is preliminary data.</text>
</comment>
<keyword evidence="2" id="KW-0472">Membrane</keyword>
<dbReference type="Proteomes" id="UP001152599">
    <property type="component" value="Unassembled WGS sequence"/>
</dbReference>
<protein>
    <recommendedName>
        <fullName evidence="6">Carboxypeptidase regulatory-like domain-containing protein</fullName>
    </recommendedName>
</protein>
<keyword evidence="3" id="KW-0998">Cell outer membrane</keyword>
<keyword evidence="5" id="KW-1185">Reference proteome</keyword>
<dbReference type="GO" id="GO:0009279">
    <property type="term" value="C:cell outer membrane"/>
    <property type="evidence" value="ECO:0007669"/>
    <property type="project" value="UniProtKB-SubCell"/>
</dbReference>
<evidence type="ECO:0000256" key="3">
    <source>
        <dbReference type="ARBA" id="ARBA00023237"/>
    </source>
</evidence>
<accession>A0A9X4MUI9</accession>
<reference evidence="4" key="1">
    <citation type="submission" date="2022-07" db="EMBL/GenBank/DDBJ databases">
        <title>Description and genome-wide analysis of Profundicola chukchiensis gen. nov., sp. nov., marine bacteria isolated from bottom sediments of the Chukchi Sea.</title>
        <authorList>
            <person name="Romanenko L."/>
            <person name="Otstavnykh N."/>
            <person name="Kurilenko V."/>
            <person name="Eremeev V."/>
            <person name="Velansky P."/>
            <person name="Mikhailov V."/>
            <person name="Isaeva M."/>
        </authorList>
    </citation>
    <scope>NUCLEOTIDE SEQUENCE</scope>
    <source>
        <strain evidence="4">KMM 9713</strain>
    </source>
</reference>
<dbReference type="InterPro" id="IPR036942">
    <property type="entry name" value="Beta-barrel_TonB_sf"/>
</dbReference>
<sequence length="886" mass="103452">MNKFILFLFLFIISKVLFAQQNLKGNISLEDSGTPNAVHVVLKNAENRDQILSFTQTNAEGKYQFDLSKILSNKQVSNIIIEVYKVNYIKQEKELNLKDTEQHIQVDFHLASLIQLEPIIITADKKPVRVKNDTVSYNAESYKDGTERVVEDLLRKLPGIDVDEQGRIKYKGKHIERVLLQGDDLFNYNYTIGTKNISVDIIDEVEAIENWSENPLLKKIENSKSVVLNLKLKKGLSDVSLFGYGGYGIKDRVDSGLNLLSVAQKNKNFSTLSYNNLGENRSPYAIYESGFSEQDYHFYKFRSDLLIHEMMGSNQLSTERNNSNEQWFASMNHIINVSKKFALRFNLNYVDDFYRKMDRDNTDYFLDGQPIQNNFEESISQKKPQIYQGDVLAKIKFNDRSLTEISTNFNASESVFSNQTLSNRSSSFNSILESKPELWVNELKHTYKINDTNALQFSAIYAKHEATQNNSIDIGLDIHSDEIFENGYTLQEIAQQKETFQFSSKFLSSDKNENKLEVEGVFNFNKESLHSNLLTDNSLISKNDMILKMMEFTLSVKKAYDFKRWKLIPALQAKNFMIENEDFLLNKTLDKNQFFLAPSLSLHYQLASRSKVFLNLNYNEVAPESRNLFNDWIMQSHRYFKQNQPNLAFRKTLMTTLGYTYYNLRKQEKFVVGLARYNNANNPSTQSYISENFVLNEQFNLSAKNKNYSAHVELEKYLHIFRSTFKLSGNYLFSEYNNVVNNSELRLNQSNQWKAELGLKTAFNFPINFSNNLKWNQINFSSNQDFTNSNSLISNNFKLIFKKDIWSANLGFDYYHNDIRSKQPIYFLDSEVKFRPKQKSWSFALISKNLLNMKYYESTNVTDYYIHQMRQSLNPRYILLKMDFRL</sequence>